<dbReference type="Gene3D" id="3.40.50.2300">
    <property type="match status" value="1"/>
</dbReference>
<name>A0A0W0GDY3_MONRR</name>
<dbReference type="SMART" id="SM01163">
    <property type="entry name" value="DUF1785"/>
    <property type="match status" value="1"/>
</dbReference>
<comment type="caution">
    <text evidence="5">The sequence shown here is derived from an EMBL/GenBank/DDBJ whole genome shotgun (WGS) entry which is preliminary data.</text>
</comment>
<dbReference type="InterPro" id="IPR012337">
    <property type="entry name" value="RNaseH-like_sf"/>
</dbReference>
<dbReference type="InterPro" id="IPR036085">
    <property type="entry name" value="PAZ_dom_sf"/>
</dbReference>
<dbReference type="SUPFAM" id="SSF53098">
    <property type="entry name" value="Ribonuclease H-like"/>
    <property type="match status" value="1"/>
</dbReference>
<dbReference type="CDD" id="cd02846">
    <property type="entry name" value="PAZ_argonaute_like"/>
    <property type="match status" value="1"/>
</dbReference>
<evidence type="ECO:0000313" key="6">
    <source>
        <dbReference type="Proteomes" id="UP000054988"/>
    </source>
</evidence>
<dbReference type="InterPro" id="IPR003165">
    <property type="entry name" value="Piwi"/>
</dbReference>
<comment type="similarity">
    <text evidence="1">Belongs to the argonaute family.</text>
</comment>
<dbReference type="Pfam" id="PF16488">
    <property type="entry name" value="ArgoL2"/>
    <property type="match status" value="1"/>
</dbReference>
<dbReference type="Gene3D" id="2.170.260.10">
    <property type="entry name" value="paz domain"/>
    <property type="match status" value="1"/>
</dbReference>
<dbReference type="PROSITE" id="PS50822">
    <property type="entry name" value="PIWI"/>
    <property type="match status" value="1"/>
</dbReference>
<organism evidence="5 6">
    <name type="scientific">Moniliophthora roreri</name>
    <name type="common">Frosty pod rot fungus</name>
    <name type="synonym">Monilia roreri</name>
    <dbReference type="NCBI Taxonomy" id="221103"/>
    <lineage>
        <taxon>Eukaryota</taxon>
        <taxon>Fungi</taxon>
        <taxon>Dikarya</taxon>
        <taxon>Basidiomycota</taxon>
        <taxon>Agaricomycotina</taxon>
        <taxon>Agaricomycetes</taxon>
        <taxon>Agaricomycetidae</taxon>
        <taxon>Agaricales</taxon>
        <taxon>Marasmiineae</taxon>
        <taxon>Marasmiaceae</taxon>
        <taxon>Moniliophthora</taxon>
    </lineage>
</organism>
<dbReference type="SUPFAM" id="SSF101690">
    <property type="entry name" value="PAZ domain"/>
    <property type="match status" value="1"/>
</dbReference>
<dbReference type="CDD" id="cd04657">
    <property type="entry name" value="Piwi_ago-like"/>
    <property type="match status" value="1"/>
</dbReference>
<dbReference type="InterPro" id="IPR045246">
    <property type="entry name" value="Piwi_ago-like"/>
</dbReference>
<dbReference type="Pfam" id="PF02171">
    <property type="entry name" value="Piwi"/>
    <property type="match status" value="1"/>
</dbReference>
<gene>
    <name evidence="5" type="ORF">WG66_643</name>
</gene>
<feature type="compositionally biased region" description="Gly residues" evidence="2">
    <location>
        <begin position="52"/>
        <end position="84"/>
    </location>
</feature>
<dbReference type="InterPro" id="IPR032472">
    <property type="entry name" value="ArgoL2"/>
</dbReference>
<protein>
    <submittedName>
        <fullName evidence="5">Putative argonaute-like protein</fullName>
    </submittedName>
</protein>
<evidence type="ECO:0000256" key="2">
    <source>
        <dbReference type="SAM" id="MobiDB-lite"/>
    </source>
</evidence>
<dbReference type="AlphaFoldDB" id="A0A0W0GDY3"/>
<dbReference type="InterPro" id="IPR014811">
    <property type="entry name" value="ArgoL1"/>
</dbReference>
<accession>A0A0W0GDY3</accession>
<dbReference type="Proteomes" id="UP000054988">
    <property type="component" value="Unassembled WGS sequence"/>
</dbReference>
<dbReference type="Pfam" id="PF08699">
    <property type="entry name" value="ArgoL1"/>
    <property type="match status" value="1"/>
</dbReference>
<dbReference type="EMBL" id="LATX01000256">
    <property type="protein sequence ID" value="KTB46782.1"/>
    <property type="molecule type" value="Genomic_DNA"/>
</dbReference>
<dbReference type="PANTHER" id="PTHR22891">
    <property type="entry name" value="EUKARYOTIC TRANSLATION INITIATION FACTOR 2C"/>
    <property type="match status" value="1"/>
</dbReference>
<dbReference type="Gene3D" id="3.30.420.10">
    <property type="entry name" value="Ribonuclease H-like superfamily/Ribonuclease H"/>
    <property type="match status" value="1"/>
</dbReference>
<dbReference type="Pfam" id="PF16486">
    <property type="entry name" value="ArgoN"/>
    <property type="match status" value="1"/>
</dbReference>
<sequence>MSSGSGPGGRGQGRGGSGSGGNRGSGRGSGGAASGGANTGRGRSATGDGRGRGNQGNTGGLNTGAGGFPGRGAGGGGRGGGTRGSGHEPRGRGRGDSNVRSRGGFSPRGRGGDSRGGARPGIFKEGTPAKADGRLKESDLNALVSSFQRLQVTSNNPERPLRPGFGTRGTDILVRANFFSCKFPKDVVVHEYRVEISPRCRDEDKTRIFTLLEESPACRPFLKHIAHDGSEKLVSSKPLPQPLNVSITFREEEDQRPLDNAKVYNVSIVLYLSGQNRDYNIAPLLSALNLVQQRYASQHGVRVGQSKWFFPLKESQPHLLGPGVIAVQGYYASVRPVYKELMVNVNACMSAFLNLPDNMVTALRQFNSNSRGAIPSLPQNLSRNLKVTTRYLGYKKRFKVQDIASTSARRTFFRHEDWGRISVEDYFKRAYSITLEHPDDVPVINAGKNKQVYIPAELCEIEPGQPYRGKLSNKETQQMIRFACNPPNVNAEAIVGDGFAKLGITPPSEALRSFSIEVGKEMAVVPARELPSPRLLYGQKAVSANNGAWNIVNSKFHRGARVESWWVMVVRDSSVGGTGSLVGGVQDRDLSSLLDNFSKKLISSGMKVPSTASCLFSTPALPPADKQKDPTRKAALEILRATFREQLQAASGNKPDFILVLLSYTDNFIYPGIKRICDVELGLNTIHLQLEKAMTEKRQDQYLSNVALKVNTKLGGVNHQLDNDAMNWLKKKRTMMVGIDVTHRGPGSKEGAPSIAAVVANNDDSFVQYPASLKIQQTHEIKEMVLELKDMMVERLQAYRTKTGKLPERVFVFRDGVSEGQYDIVLKEESLQILDAFKKFNTKEAKEPYRPLLSIVVCGKRHHARFYPTDAQNADPKTMNTRPGTVVDKGVTGVFDFDFYLQAHAGLQGTVKSTHYIVIYDENRFTADEIQQGINDSSYLYGRATRAVSLMPPAYYADQACERGRYYLHDFLTGEETEKKKDKTGSKGKAKEAEKQRIFEAAKKAWGEGVHPDLRSTMFYI</sequence>
<evidence type="ECO:0000256" key="1">
    <source>
        <dbReference type="RuleBase" id="RU361178"/>
    </source>
</evidence>
<proteinExistence type="inferred from homology"/>
<evidence type="ECO:0000259" key="4">
    <source>
        <dbReference type="PROSITE" id="PS50822"/>
    </source>
</evidence>
<dbReference type="SMART" id="SM00950">
    <property type="entry name" value="Piwi"/>
    <property type="match status" value="1"/>
</dbReference>
<dbReference type="PROSITE" id="PS50821">
    <property type="entry name" value="PAZ"/>
    <property type="match status" value="1"/>
</dbReference>
<dbReference type="eggNOG" id="KOG1041">
    <property type="taxonomic scope" value="Eukaryota"/>
</dbReference>
<dbReference type="InterPro" id="IPR003100">
    <property type="entry name" value="PAZ_dom"/>
</dbReference>
<feature type="compositionally biased region" description="Basic and acidic residues" evidence="2">
    <location>
        <begin position="85"/>
        <end position="99"/>
    </location>
</feature>
<feature type="compositionally biased region" description="Gly residues" evidence="2">
    <location>
        <begin position="1"/>
        <end position="39"/>
    </location>
</feature>
<evidence type="ECO:0000313" key="5">
    <source>
        <dbReference type="EMBL" id="KTB46782.1"/>
    </source>
</evidence>
<reference evidence="5 6" key="1">
    <citation type="submission" date="2015-12" db="EMBL/GenBank/DDBJ databases">
        <title>Draft genome sequence of Moniliophthora roreri, the causal agent of frosty pod rot of cacao.</title>
        <authorList>
            <person name="Aime M.C."/>
            <person name="Diaz-Valderrama J.R."/>
            <person name="Kijpornyongpan T."/>
            <person name="Phillips-Mora W."/>
        </authorList>
    </citation>
    <scope>NUCLEOTIDE SEQUENCE [LARGE SCALE GENOMIC DNA]</scope>
    <source>
        <strain evidence="5 6">MCA 2952</strain>
    </source>
</reference>
<feature type="domain" description="Piwi" evidence="4">
    <location>
        <begin position="657"/>
        <end position="969"/>
    </location>
</feature>
<dbReference type="SMART" id="SM00949">
    <property type="entry name" value="PAZ"/>
    <property type="match status" value="1"/>
</dbReference>
<feature type="region of interest" description="Disordered" evidence="2">
    <location>
        <begin position="1"/>
        <end position="134"/>
    </location>
</feature>
<dbReference type="InterPro" id="IPR032474">
    <property type="entry name" value="Argonaute_N"/>
</dbReference>
<dbReference type="InterPro" id="IPR036397">
    <property type="entry name" value="RNaseH_sf"/>
</dbReference>
<dbReference type="GO" id="GO:0003723">
    <property type="term" value="F:RNA binding"/>
    <property type="evidence" value="ECO:0007669"/>
    <property type="project" value="InterPro"/>
</dbReference>
<dbReference type="Pfam" id="PF02170">
    <property type="entry name" value="PAZ"/>
    <property type="match status" value="1"/>
</dbReference>
<evidence type="ECO:0000259" key="3">
    <source>
        <dbReference type="PROSITE" id="PS50821"/>
    </source>
</evidence>
<feature type="domain" description="PAZ" evidence="3">
    <location>
        <begin position="361"/>
        <end position="463"/>
    </location>
</feature>